<dbReference type="InterPro" id="IPR013525">
    <property type="entry name" value="ABC2_TM"/>
</dbReference>
<evidence type="ECO:0000256" key="7">
    <source>
        <dbReference type="ARBA" id="ARBA00023136"/>
    </source>
</evidence>
<dbReference type="eggNOG" id="KOG0065">
    <property type="taxonomic scope" value="Eukaryota"/>
</dbReference>
<feature type="transmembrane region" description="Helical" evidence="8">
    <location>
        <begin position="1193"/>
        <end position="1211"/>
    </location>
</feature>
<dbReference type="Pfam" id="PF01061">
    <property type="entry name" value="ABC2_membrane"/>
    <property type="match status" value="2"/>
</dbReference>
<organism evidence="11">
    <name type="scientific">Aureococcus anophagefferens</name>
    <name type="common">Harmful bloom alga</name>
    <dbReference type="NCBI Taxonomy" id="44056"/>
    <lineage>
        <taxon>Eukaryota</taxon>
        <taxon>Sar</taxon>
        <taxon>Stramenopiles</taxon>
        <taxon>Ochrophyta</taxon>
        <taxon>Pelagophyceae</taxon>
        <taxon>Pelagomonadales</taxon>
        <taxon>Pelagomonadaceae</taxon>
        <taxon>Aureococcus</taxon>
    </lineage>
</organism>
<reference evidence="10 11" key="1">
    <citation type="journal article" date="2011" name="Proc. Natl. Acad. Sci. U.S.A.">
        <title>Niche of harmful alga Aureococcus anophagefferens revealed through ecogenomics.</title>
        <authorList>
            <person name="Gobler C.J."/>
            <person name="Berry D.L."/>
            <person name="Dyhrman S.T."/>
            <person name="Wilhelm S.W."/>
            <person name="Salamov A."/>
            <person name="Lobanov A.V."/>
            <person name="Zhang Y."/>
            <person name="Collier J.L."/>
            <person name="Wurch L.L."/>
            <person name="Kustka A.B."/>
            <person name="Dill B.D."/>
            <person name="Shah M."/>
            <person name="VerBerkmoes N.C."/>
            <person name="Kuo A."/>
            <person name="Terry A."/>
            <person name="Pangilinan J."/>
            <person name="Lindquist E.A."/>
            <person name="Lucas S."/>
            <person name="Paulsen I.T."/>
            <person name="Hattenrath-Lehmann T.K."/>
            <person name="Talmage S.C."/>
            <person name="Walker E.A."/>
            <person name="Koch F."/>
            <person name="Burson A.M."/>
            <person name="Marcoval M.A."/>
            <person name="Tang Y.Z."/>
            <person name="Lecleir G.R."/>
            <person name="Coyne K.J."/>
            <person name="Berg G.M."/>
            <person name="Bertrand E.M."/>
            <person name="Saito M.A."/>
            <person name="Gladyshev V.N."/>
            <person name="Grigoriev I.V."/>
        </authorList>
    </citation>
    <scope>NUCLEOTIDE SEQUENCE [LARGE SCALE GENOMIC DNA]</scope>
    <source>
        <strain evidence="11">CCMP 1984</strain>
    </source>
</reference>
<dbReference type="SUPFAM" id="SSF52540">
    <property type="entry name" value="P-loop containing nucleoside triphosphate hydrolases"/>
    <property type="match status" value="2"/>
</dbReference>
<dbReference type="InParanoid" id="F0YF87"/>
<feature type="transmembrane region" description="Helical" evidence="8">
    <location>
        <begin position="422"/>
        <end position="448"/>
    </location>
</feature>
<feature type="domain" description="ABC transporter" evidence="9">
    <location>
        <begin position="29"/>
        <end position="270"/>
    </location>
</feature>
<dbReference type="InterPro" id="IPR003439">
    <property type="entry name" value="ABC_transporter-like_ATP-bd"/>
</dbReference>
<dbReference type="KEGG" id="aaf:AURANDRAFT_72047"/>
<dbReference type="EMBL" id="GL833136">
    <property type="protein sequence ID" value="EGB06212.1"/>
    <property type="molecule type" value="Genomic_DNA"/>
</dbReference>
<feature type="transmembrane region" description="Helical" evidence="8">
    <location>
        <begin position="1003"/>
        <end position="1026"/>
    </location>
</feature>
<dbReference type="PROSITE" id="PS50893">
    <property type="entry name" value="ABC_TRANSPORTER_2"/>
    <property type="match status" value="2"/>
</dbReference>
<dbReference type="PANTHER" id="PTHR48041">
    <property type="entry name" value="ABC TRANSPORTER G FAMILY MEMBER 28"/>
    <property type="match status" value="1"/>
</dbReference>
<evidence type="ECO:0000256" key="6">
    <source>
        <dbReference type="ARBA" id="ARBA00022989"/>
    </source>
</evidence>
<dbReference type="GeneID" id="20228519"/>
<dbReference type="Proteomes" id="UP000002729">
    <property type="component" value="Unassembled WGS sequence"/>
</dbReference>
<dbReference type="RefSeq" id="XP_009039160.1">
    <property type="nucleotide sequence ID" value="XM_009040912.1"/>
</dbReference>
<dbReference type="GO" id="GO:0016020">
    <property type="term" value="C:membrane"/>
    <property type="evidence" value="ECO:0007669"/>
    <property type="project" value="UniProtKB-SubCell"/>
</dbReference>
<feature type="transmembrane region" description="Helical" evidence="8">
    <location>
        <begin position="1047"/>
        <end position="1075"/>
    </location>
</feature>
<proteinExistence type="predicted"/>
<evidence type="ECO:0000259" key="9">
    <source>
        <dbReference type="PROSITE" id="PS50893"/>
    </source>
</evidence>
<dbReference type="InterPro" id="IPR003593">
    <property type="entry name" value="AAA+_ATPase"/>
</dbReference>
<gene>
    <name evidence="10" type="ORF">AURANDRAFT_72047</name>
</gene>
<keyword evidence="6 8" id="KW-1133">Transmembrane helix</keyword>
<evidence type="ECO:0000256" key="3">
    <source>
        <dbReference type="ARBA" id="ARBA00022692"/>
    </source>
</evidence>
<accession>F0YF87</accession>
<dbReference type="GO" id="GO:0005524">
    <property type="term" value="F:ATP binding"/>
    <property type="evidence" value="ECO:0007669"/>
    <property type="project" value="UniProtKB-KW"/>
</dbReference>
<dbReference type="PANTHER" id="PTHR48041:SF139">
    <property type="entry name" value="PROTEIN SCARLET"/>
    <property type="match status" value="1"/>
</dbReference>
<dbReference type="GO" id="GO:0016887">
    <property type="term" value="F:ATP hydrolysis activity"/>
    <property type="evidence" value="ECO:0007669"/>
    <property type="project" value="InterPro"/>
</dbReference>
<dbReference type="Pfam" id="PF00005">
    <property type="entry name" value="ABC_tran"/>
    <property type="match status" value="2"/>
</dbReference>
<dbReference type="SMART" id="SM00382">
    <property type="entry name" value="AAA"/>
    <property type="match status" value="2"/>
</dbReference>
<evidence type="ECO:0000256" key="8">
    <source>
        <dbReference type="SAM" id="Phobius"/>
    </source>
</evidence>
<dbReference type="InterPro" id="IPR017871">
    <property type="entry name" value="ABC_transporter-like_CS"/>
</dbReference>
<feature type="transmembrane region" description="Helical" evidence="8">
    <location>
        <begin position="460"/>
        <end position="481"/>
    </location>
</feature>
<keyword evidence="4" id="KW-0547">Nucleotide-binding</keyword>
<keyword evidence="2" id="KW-0813">Transport</keyword>
<dbReference type="InterPro" id="IPR027417">
    <property type="entry name" value="P-loop_NTPase"/>
</dbReference>
<dbReference type="Gene3D" id="3.40.50.300">
    <property type="entry name" value="P-loop containing nucleotide triphosphate hydrolases"/>
    <property type="match status" value="2"/>
</dbReference>
<sequence length="1217" mass="131986">MGDVEHGAANPLRPYEEAAKAGLIPETLLEVSGMQYAVGEKVLLEEVSVVFQPRHLTALMGPSGAGKTTLMNVISGRAGGKILKGGVLVNGAPTTPKKLRLLMSYMPQEDVLYPSLTVKQTLYYSSFLRCPEKWSREAKTERVDVILSKLNLKHVENGIVGDHTTKGSISGGQKRRLSAAIEFLSFRPVMLMDEPTSGLDSPSAMTLVKLLHDAATDQGRTVICTIHQPSWSIVCLFDPLVLLGAGGKQIYDGPVPGLPAFFADGGAPCPESENPADHALYVLARGDTDGWHAKWKAGRLGQKRPPSEVTGFLTSDDPDGPRDYPISFMTQYRLLLLRSVHIWVCDPSQGPLVWGMTVFSTIMYASAYFSLHDSVSRELAIITFVMFIYQAASTPLCVVMPLERAVVLRDYRNGVFSTAPYWLARATLACINGVIISFLACAIVYPCLSFTFKNAMIPFKFYFMTTLLMSCCMLLGLIIGISSPSALAAIKIVPPSLVIQMLTCQVLIPQNQFPDYFLPLKYVNLLTWSVKYLMVQVFAHTTDKAGDILESPVYFDISEGNVDSCVPMMFLLFGALFAAGFVVTTARLNRPDGGGGGAARPAPAPRKVLDGAKVADLAAEASEPLLGGGRGDAYGAASLAAAPASVRAHAITLWRDVRSPGKKATLHDVSVSFEAKTTTALMGPSGAGKTTLIDVLTGRTLENDLVEGVVTVNGRELPKADFKYFTTVTPQEDILLADLTVRDILYFTAELRCQRDLSLKAKRARADEVIAQLGLQAKADVVVGSTEKPGISGGQKKRVSIGMDLLANCSVMCLDEPTTGLDAAAALSIADVVMSLAKVTGRTMVCTIHQPTWELISRFDQLTILVQGRLAFCEQPAQLAPFFAGGGHPCPDNENPIDFAMYRLQDGSATVWTDLWRRSAAAKARATETLPADAFAEPASRAGDYDAVFGRYPTSAATQYWILLKRCTLSYLKDEDQSVEHVMPSLMQALVTGLVYLNFSTNLYLATGMCFGVMGACMIAFNAFLLNIPFEKALIVREYKNGSYGAAAYWASRMTLASVSAACVAFVTPFIWWPLMGLPLNEPSRVVYAALAIAITAASYASLASLAGVVMPDAVAAAQTSEPIITLLTLTGGTMLTRPQIKVYWMWLYYLNPLHYCYEIVVTQGFQGRHGSHKPEDTLDYFHYGNGHMGANFTWLITIYVVIAAAGFIVVPRFMGH</sequence>
<evidence type="ECO:0000313" key="10">
    <source>
        <dbReference type="EMBL" id="EGB06212.1"/>
    </source>
</evidence>
<evidence type="ECO:0000313" key="11">
    <source>
        <dbReference type="Proteomes" id="UP000002729"/>
    </source>
</evidence>
<dbReference type="PROSITE" id="PS00211">
    <property type="entry name" value="ABC_TRANSPORTER_1"/>
    <property type="match status" value="1"/>
</dbReference>
<dbReference type="GO" id="GO:0140359">
    <property type="term" value="F:ABC-type transporter activity"/>
    <property type="evidence" value="ECO:0007669"/>
    <property type="project" value="InterPro"/>
</dbReference>
<evidence type="ECO:0000256" key="4">
    <source>
        <dbReference type="ARBA" id="ARBA00022741"/>
    </source>
</evidence>
<keyword evidence="3 8" id="KW-0812">Transmembrane</keyword>
<name>F0YF87_AURAN</name>
<feature type="domain" description="ABC transporter" evidence="9">
    <location>
        <begin position="646"/>
        <end position="892"/>
    </location>
</feature>
<dbReference type="InterPro" id="IPR043926">
    <property type="entry name" value="ABCG_dom"/>
</dbReference>
<keyword evidence="11" id="KW-1185">Reference proteome</keyword>
<protein>
    <recommendedName>
        <fullName evidence="9">ABC transporter domain-containing protein</fullName>
    </recommendedName>
</protein>
<dbReference type="OrthoDB" id="66620at2759"/>
<feature type="transmembrane region" description="Helical" evidence="8">
    <location>
        <begin position="568"/>
        <end position="586"/>
    </location>
</feature>
<dbReference type="OMA" id="AYFWYAF"/>
<evidence type="ECO:0000256" key="2">
    <source>
        <dbReference type="ARBA" id="ARBA00022448"/>
    </source>
</evidence>
<evidence type="ECO:0000256" key="1">
    <source>
        <dbReference type="ARBA" id="ARBA00004141"/>
    </source>
</evidence>
<keyword evidence="5" id="KW-0067">ATP-binding</keyword>
<keyword evidence="7 8" id="KW-0472">Membrane</keyword>
<dbReference type="AlphaFoldDB" id="F0YF87"/>
<feature type="transmembrane region" description="Helical" evidence="8">
    <location>
        <begin position="1087"/>
        <end position="1111"/>
    </location>
</feature>
<feature type="transmembrane region" description="Helical" evidence="8">
    <location>
        <begin position="378"/>
        <end position="402"/>
    </location>
</feature>
<dbReference type="InterPro" id="IPR050352">
    <property type="entry name" value="ABCG_transporters"/>
</dbReference>
<dbReference type="Pfam" id="PF19055">
    <property type="entry name" value="ABC2_membrane_7"/>
    <property type="match status" value="1"/>
</dbReference>
<evidence type="ECO:0000256" key="5">
    <source>
        <dbReference type="ARBA" id="ARBA00022840"/>
    </source>
</evidence>
<comment type="subcellular location">
    <subcellularLocation>
        <location evidence="1">Membrane</location>
        <topology evidence="1">Multi-pass membrane protein</topology>
    </subcellularLocation>
</comment>